<sequence>MEEQVFQYVSKEQKAALPPPESEVGAFGVVRRNLFATPLDSVLSIAAGIVVAWAVWHIFQWAVVDAVFTGSGREACLVEGGGHGGACWAFIGAKFEQFIFGTYPIDQRWRVLILMAALVVLVAGLAIPKVPYKRLNAVLLFGVFPVVTLVLLTGGRFSFSGGGMAVLFLIAAGVTIADVSSEPQVGTHSMPVKIAIGAAILSLIALVVARLVDARTVVFLDFRFSWPSLISFLASLAALGAVLYAGFMARRDGGNVLRMFFPAAAVVLFLFLMSTNFGLTYVPTHLWGGLMLTLVVALSGIGASLPLGVLLALGRRSQMPAVKLLSVIFIEFWRGVPLITVLFMANFMLPLFMPEGVTFNQLLRACVGVALFSAAYMAEVIRGGLQAIPKGQYEGADAMALTYWQKMRMIILPQALKLVIPGIVNTFIGLFKDTSLVYIIGLADLLGTVRRGFNDPAWITPSTPATGLIFAALLYWVFCFSMSRYSIYTERRLDTGHKN</sequence>
<gene>
    <name evidence="10" type="ORF">E3C22_07890</name>
</gene>
<dbReference type="SUPFAM" id="SSF161098">
    <property type="entry name" value="MetI-like"/>
    <property type="match status" value="1"/>
</dbReference>
<dbReference type="Gene3D" id="1.10.3720.10">
    <property type="entry name" value="MetI-like"/>
    <property type="match status" value="1"/>
</dbReference>
<evidence type="ECO:0000256" key="1">
    <source>
        <dbReference type="ARBA" id="ARBA00004429"/>
    </source>
</evidence>
<evidence type="ECO:0000313" key="10">
    <source>
        <dbReference type="EMBL" id="TFF25282.1"/>
    </source>
</evidence>
<feature type="transmembrane region" description="Helical" evidence="8">
    <location>
        <begin position="324"/>
        <end position="349"/>
    </location>
</feature>
<feature type="transmembrane region" description="Helical" evidence="8">
    <location>
        <begin position="192"/>
        <end position="212"/>
    </location>
</feature>
<feature type="transmembrane region" description="Helical" evidence="8">
    <location>
        <begin position="415"/>
        <end position="443"/>
    </location>
</feature>
<accession>A0A4Y8RNQ0</accession>
<feature type="domain" description="ABC transmembrane type-1" evidence="9">
    <location>
        <begin position="290"/>
        <end position="481"/>
    </location>
</feature>
<keyword evidence="7 8" id="KW-0472">Membrane</keyword>
<keyword evidence="3 8" id="KW-0813">Transport</keyword>
<keyword evidence="6 8" id="KW-1133">Transmembrane helix</keyword>
<evidence type="ECO:0000259" key="9">
    <source>
        <dbReference type="PROSITE" id="PS50928"/>
    </source>
</evidence>
<dbReference type="InterPro" id="IPR035906">
    <property type="entry name" value="MetI-like_sf"/>
</dbReference>
<dbReference type="PANTHER" id="PTHR30614">
    <property type="entry name" value="MEMBRANE COMPONENT OF AMINO ACID ABC TRANSPORTER"/>
    <property type="match status" value="1"/>
</dbReference>
<evidence type="ECO:0000256" key="6">
    <source>
        <dbReference type="ARBA" id="ARBA00022989"/>
    </source>
</evidence>
<dbReference type="EMBL" id="SOZD01000002">
    <property type="protein sequence ID" value="TFF25282.1"/>
    <property type="molecule type" value="Genomic_DNA"/>
</dbReference>
<dbReference type="CDD" id="cd06261">
    <property type="entry name" value="TM_PBP2"/>
    <property type="match status" value="1"/>
</dbReference>
<reference evidence="10 11" key="1">
    <citation type="submission" date="2019-03" db="EMBL/GenBank/DDBJ databases">
        <title>Jiella endophytica sp. nov., a novel endophytic bacterium isolated from root of Ficus microcarpa Linn. f.</title>
        <authorList>
            <person name="Tuo L."/>
        </authorList>
    </citation>
    <scope>NUCLEOTIDE SEQUENCE [LARGE SCALE GENOMIC DNA]</scope>
    <source>
        <strain evidence="10 11">CBS5Q-3</strain>
    </source>
</reference>
<dbReference type="InterPro" id="IPR000515">
    <property type="entry name" value="MetI-like"/>
</dbReference>
<dbReference type="AlphaFoldDB" id="A0A4Y8RNQ0"/>
<dbReference type="RefSeq" id="WP_134761452.1">
    <property type="nucleotide sequence ID" value="NZ_SOZD01000002.1"/>
</dbReference>
<evidence type="ECO:0000256" key="5">
    <source>
        <dbReference type="ARBA" id="ARBA00022692"/>
    </source>
</evidence>
<feature type="transmembrane region" description="Helical" evidence="8">
    <location>
        <begin position="224"/>
        <end position="247"/>
    </location>
</feature>
<comment type="similarity">
    <text evidence="2">Belongs to the binding-protein-dependent transport system permease family. HisMQ subfamily.</text>
</comment>
<protein>
    <submittedName>
        <fullName evidence="10">Amino acid ABC transporter permease</fullName>
    </submittedName>
</protein>
<evidence type="ECO:0000256" key="7">
    <source>
        <dbReference type="ARBA" id="ARBA00023136"/>
    </source>
</evidence>
<evidence type="ECO:0000313" key="11">
    <source>
        <dbReference type="Proteomes" id="UP000298179"/>
    </source>
</evidence>
<dbReference type="InterPro" id="IPR043429">
    <property type="entry name" value="ArtM/GltK/GlnP/TcyL/YhdX-like"/>
</dbReference>
<dbReference type="PROSITE" id="PS50928">
    <property type="entry name" value="ABC_TM1"/>
    <property type="match status" value="1"/>
</dbReference>
<feature type="transmembrane region" description="Helical" evidence="8">
    <location>
        <begin position="285"/>
        <end position="312"/>
    </location>
</feature>
<feature type="transmembrane region" description="Helical" evidence="8">
    <location>
        <begin position="41"/>
        <end position="59"/>
    </location>
</feature>
<dbReference type="NCBIfam" id="TIGR01726">
    <property type="entry name" value="HEQRo_perm_3TM"/>
    <property type="match status" value="1"/>
</dbReference>
<dbReference type="GO" id="GO:0006865">
    <property type="term" value="P:amino acid transport"/>
    <property type="evidence" value="ECO:0007669"/>
    <property type="project" value="TreeGrafter"/>
</dbReference>
<evidence type="ECO:0000256" key="4">
    <source>
        <dbReference type="ARBA" id="ARBA00022475"/>
    </source>
</evidence>
<dbReference type="PANTHER" id="PTHR30614:SF41">
    <property type="entry name" value="INNER MEMBRANE AMINO-ACID ABC TRANSPORTER PERMEASE PROTEIN YHDY"/>
    <property type="match status" value="1"/>
</dbReference>
<dbReference type="InterPro" id="IPR010065">
    <property type="entry name" value="AA_ABC_transptr_permease_3TM"/>
</dbReference>
<comment type="subcellular location">
    <subcellularLocation>
        <location evidence="1">Cell inner membrane</location>
        <topology evidence="1">Multi-pass membrane protein</topology>
    </subcellularLocation>
    <subcellularLocation>
        <location evidence="8">Cell membrane</location>
        <topology evidence="8">Multi-pass membrane protein</topology>
    </subcellularLocation>
</comment>
<feature type="transmembrane region" description="Helical" evidence="8">
    <location>
        <begin position="463"/>
        <end position="482"/>
    </location>
</feature>
<feature type="transmembrane region" description="Helical" evidence="8">
    <location>
        <begin position="159"/>
        <end position="180"/>
    </location>
</feature>
<feature type="transmembrane region" description="Helical" evidence="8">
    <location>
        <begin position="361"/>
        <end position="381"/>
    </location>
</feature>
<feature type="transmembrane region" description="Helical" evidence="8">
    <location>
        <begin position="109"/>
        <end position="128"/>
    </location>
</feature>
<comment type="caution">
    <text evidence="10">The sequence shown here is derived from an EMBL/GenBank/DDBJ whole genome shotgun (WGS) entry which is preliminary data.</text>
</comment>
<keyword evidence="5 8" id="KW-0812">Transmembrane</keyword>
<keyword evidence="11" id="KW-1185">Reference proteome</keyword>
<feature type="transmembrane region" description="Helical" evidence="8">
    <location>
        <begin position="135"/>
        <end position="153"/>
    </location>
</feature>
<evidence type="ECO:0000256" key="2">
    <source>
        <dbReference type="ARBA" id="ARBA00010072"/>
    </source>
</evidence>
<feature type="transmembrane region" description="Helical" evidence="8">
    <location>
        <begin position="259"/>
        <end position="279"/>
    </location>
</feature>
<name>A0A4Y8RNQ0_9HYPH</name>
<dbReference type="OrthoDB" id="9771188at2"/>
<dbReference type="GO" id="GO:0043190">
    <property type="term" value="C:ATP-binding cassette (ABC) transporter complex"/>
    <property type="evidence" value="ECO:0007669"/>
    <property type="project" value="InterPro"/>
</dbReference>
<dbReference type="Pfam" id="PF00528">
    <property type="entry name" value="BPD_transp_1"/>
    <property type="match status" value="1"/>
</dbReference>
<dbReference type="Proteomes" id="UP000298179">
    <property type="component" value="Unassembled WGS sequence"/>
</dbReference>
<keyword evidence="4" id="KW-1003">Cell membrane</keyword>
<evidence type="ECO:0000256" key="8">
    <source>
        <dbReference type="RuleBase" id="RU363032"/>
    </source>
</evidence>
<evidence type="ECO:0000256" key="3">
    <source>
        <dbReference type="ARBA" id="ARBA00022448"/>
    </source>
</evidence>
<organism evidence="10 11">
    <name type="scientific">Jiella endophytica</name>
    <dbReference type="NCBI Taxonomy" id="2558362"/>
    <lineage>
        <taxon>Bacteria</taxon>
        <taxon>Pseudomonadati</taxon>
        <taxon>Pseudomonadota</taxon>
        <taxon>Alphaproteobacteria</taxon>
        <taxon>Hyphomicrobiales</taxon>
        <taxon>Aurantimonadaceae</taxon>
        <taxon>Jiella</taxon>
    </lineage>
</organism>
<proteinExistence type="inferred from homology"/>
<dbReference type="GO" id="GO:0022857">
    <property type="term" value="F:transmembrane transporter activity"/>
    <property type="evidence" value="ECO:0007669"/>
    <property type="project" value="InterPro"/>
</dbReference>